<proteinExistence type="predicted"/>
<feature type="compositionally biased region" description="Low complexity" evidence="1">
    <location>
        <begin position="52"/>
        <end position="61"/>
    </location>
</feature>
<dbReference type="AlphaFoldDB" id="A0A9W7BMV7"/>
<feature type="chain" id="PRO_5040950153" evidence="2">
    <location>
        <begin position="26"/>
        <end position="283"/>
    </location>
</feature>
<feature type="signal peptide" evidence="2">
    <location>
        <begin position="1"/>
        <end position="25"/>
    </location>
</feature>
<evidence type="ECO:0000256" key="1">
    <source>
        <dbReference type="SAM" id="MobiDB-lite"/>
    </source>
</evidence>
<evidence type="ECO:0000256" key="2">
    <source>
        <dbReference type="SAM" id="SignalP"/>
    </source>
</evidence>
<dbReference type="Proteomes" id="UP001165160">
    <property type="component" value="Unassembled WGS sequence"/>
</dbReference>
<name>A0A9W7BMV7_9STRA</name>
<protein>
    <submittedName>
        <fullName evidence="3">Uncharacterized protein</fullName>
    </submittedName>
</protein>
<keyword evidence="2" id="KW-0732">Signal</keyword>
<reference evidence="4" key="1">
    <citation type="journal article" date="2023" name="Commun. Biol.">
        <title>Genome analysis of Parmales, the sister group of diatoms, reveals the evolutionary specialization of diatoms from phago-mixotrophs to photoautotrophs.</title>
        <authorList>
            <person name="Ban H."/>
            <person name="Sato S."/>
            <person name="Yoshikawa S."/>
            <person name="Yamada K."/>
            <person name="Nakamura Y."/>
            <person name="Ichinomiya M."/>
            <person name="Sato N."/>
            <person name="Blanc-Mathieu R."/>
            <person name="Endo H."/>
            <person name="Kuwata A."/>
            <person name="Ogata H."/>
        </authorList>
    </citation>
    <scope>NUCLEOTIDE SEQUENCE [LARGE SCALE GENOMIC DNA]</scope>
    <source>
        <strain evidence="4">NIES 3699</strain>
    </source>
</reference>
<dbReference type="EMBL" id="BRXX01000090">
    <property type="protein sequence ID" value="GMH89095.1"/>
    <property type="molecule type" value="Genomic_DNA"/>
</dbReference>
<gene>
    <name evidence="3" type="ORF">TrVE_jg11701</name>
</gene>
<sequence length="283" mass="31679">MHKRQLRSVCALLISFLLAVDFVHPFVRHLPPGRHHQALHRHNHPHSVFHLSADSSSSDSPDSSEETACNPPSGSDSQPQSQIDINRRSNRPSTIPLTVNLIARCMKEIDHDANSLEKINQMNDIVTSKLTHLESLDSKDVDSSTVSLLPAEKILLTGRIIQVVLRYSDLYDKMLEKVAEADPQIKRDSFGKLHDVYGITDYPLFEPGDVGGGVKKLNEKLGVENKDNSLPDLKELYLNTRVTCLLGLFVGEFESSIKDEDRIEGMGLIDFLEDDVKGVFFVK</sequence>
<evidence type="ECO:0000313" key="3">
    <source>
        <dbReference type="EMBL" id="GMH89095.1"/>
    </source>
</evidence>
<comment type="caution">
    <text evidence="3">The sequence shown here is derived from an EMBL/GenBank/DDBJ whole genome shotgun (WGS) entry which is preliminary data.</text>
</comment>
<accession>A0A9W7BMV7</accession>
<feature type="region of interest" description="Disordered" evidence="1">
    <location>
        <begin position="48"/>
        <end position="92"/>
    </location>
</feature>
<keyword evidence="4" id="KW-1185">Reference proteome</keyword>
<feature type="compositionally biased region" description="Low complexity" evidence="1">
    <location>
        <begin position="71"/>
        <end position="82"/>
    </location>
</feature>
<evidence type="ECO:0000313" key="4">
    <source>
        <dbReference type="Proteomes" id="UP001165160"/>
    </source>
</evidence>
<organism evidence="3 4">
    <name type="scientific">Triparma verrucosa</name>
    <dbReference type="NCBI Taxonomy" id="1606542"/>
    <lineage>
        <taxon>Eukaryota</taxon>
        <taxon>Sar</taxon>
        <taxon>Stramenopiles</taxon>
        <taxon>Ochrophyta</taxon>
        <taxon>Bolidophyceae</taxon>
        <taxon>Parmales</taxon>
        <taxon>Triparmaceae</taxon>
        <taxon>Triparma</taxon>
    </lineage>
</organism>